<dbReference type="Gene3D" id="3.40.190.10">
    <property type="entry name" value="Periplasmic binding protein-like II"/>
    <property type="match status" value="2"/>
</dbReference>
<dbReference type="OrthoDB" id="9775392at2"/>
<dbReference type="Proteomes" id="UP000184932">
    <property type="component" value="Unassembled WGS sequence"/>
</dbReference>
<dbReference type="InterPro" id="IPR000847">
    <property type="entry name" value="LysR_HTH_N"/>
</dbReference>
<dbReference type="InterPro" id="IPR036388">
    <property type="entry name" value="WH-like_DNA-bd_sf"/>
</dbReference>
<dbReference type="Pfam" id="PF03466">
    <property type="entry name" value="LysR_substrate"/>
    <property type="match status" value="1"/>
</dbReference>
<keyword evidence="3" id="KW-0238">DNA-binding</keyword>
<dbReference type="PANTHER" id="PTHR30346:SF26">
    <property type="entry name" value="HYDROGEN PEROXIDE-INDUCIBLE GENES ACTIVATOR"/>
    <property type="match status" value="1"/>
</dbReference>
<keyword evidence="2" id="KW-0805">Transcription regulation</keyword>
<dbReference type="GO" id="GO:0032993">
    <property type="term" value="C:protein-DNA complex"/>
    <property type="evidence" value="ECO:0007669"/>
    <property type="project" value="TreeGrafter"/>
</dbReference>
<dbReference type="FunFam" id="1.10.10.10:FF:000001">
    <property type="entry name" value="LysR family transcriptional regulator"/>
    <property type="match status" value="1"/>
</dbReference>
<dbReference type="SUPFAM" id="SSF53850">
    <property type="entry name" value="Periplasmic binding protein-like II"/>
    <property type="match status" value="1"/>
</dbReference>
<dbReference type="InterPro" id="IPR036390">
    <property type="entry name" value="WH_DNA-bd_sf"/>
</dbReference>
<feature type="domain" description="HTH lysR-type" evidence="6">
    <location>
        <begin position="3"/>
        <end position="60"/>
    </location>
</feature>
<keyword evidence="4" id="KW-0010">Activator</keyword>
<dbReference type="PANTHER" id="PTHR30346">
    <property type="entry name" value="TRANSCRIPTIONAL DUAL REGULATOR HCAR-RELATED"/>
    <property type="match status" value="1"/>
</dbReference>
<name>A0A1N6FAZ7_9RHOB</name>
<dbReference type="Gene3D" id="1.10.10.10">
    <property type="entry name" value="Winged helix-like DNA-binding domain superfamily/Winged helix DNA-binding domain"/>
    <property type="match status" value="1"/>
</dbReference>
<dbReference type="GO" id="GO:0003700">
    <property type="term" value="F:DNA-binding transcription factor activity"/>
    <property type="evidence" value="ECO:0007669"/>
    <property type="project" value="InterPro"/>
</dbReference>
<dbReference type="PROSITE" id="PS50931">
    <property type="entry name" value="HTH_LYSR"/>
    <property type="match status" value="1"/>
</dbReference>
<keyword evidence="5" id="KW-0804">Transcription</keyword>
<evidence type="ECO:0000256" key="5">
    <source>
        <dbReference type="ARBA" id="ARBA00023163"/>
    </source>
</evidence>
<dbReference type="EMBL" id="FSRL01000001">
    <property type="protein sequence ID" value="SIN92439.1"/>
    <property type="molecule type" value="Genomic_DNA"/>
</dbReference>
<dbReference type="Pfam" id="PF00126">
    <property type="entry name" value="HTH_1"/>
    <property type="match status" value="1"/>
</dbReference>
<dbReference type="RefSeq" id="WP_074255587.1">
    <property type="nucleotide sequence ID" value="NZ_FSRL01000001.1"/>
</dbReference>
<accession>A0A1N6FAZ7</accession>
<dbReference type="GO" id="GO:0003677">
    <property type="term" value="F:DNA binding"/>
    <property type="evidence" value="ECO:0007669"/>
    <property type="project" value="UniProtKB-KW"/>
</dbReference>
<dbReference type="CDD" id="cd08411">
    <property type="entry name" value="PBP2_OxyR"/>
    <property type="match status" value="1"/>
</dbReference>
<evidence type="ECO:0000256" key="3">
    <source>
        <dbReference type="ARBA" id="ARBA00023125"/>
    </source>
</evidence>
<evidence type="ECO:0000259" key="6">
    <source>
        <dbReference type="PROSITE" id="PS50931"/>
    </source>
</evidence>
<keyword evidence="8" id="KW-1185">Reference proteome</keyword>
<dbReference type="STRING" id="1217970.SAMN05444002_1526"/>
<comment type="similarity">
    <text evidence="1">Belongs to the LysR transcriptional regulatory family.</text>
</comment>
<evidence type="ECO:0000313" key="7">
    <source>
        <dbReference type="EMBL" id="SIN92439.1"/>
    </source>
</evidence>
<sequence length="304" mass="32729">MNLTLRQLRSFIALAETGSFVRAAEIVHVSQPALSQQIKEMEAQTGLRLVERQPRRAVLTPAGHELQAHARAVLAEMDALEQAARWREGLGGRLALGVIPTVAPYLLPVALPLIRSRNLTLELRIRESQTETVLDGLEAGRLDAAVVALPTGRAGLVEVPLFEDRFLLAGNAATLAGQGAAIRPDALDPDRLLLLEEGHCLADQALEVCALRRADTRVDLGASSLATLAGLVAEGFGFTFLPELAAASELAAAPRLALHRFADPQPARRLGLLRRRTATDDGWFTTLAEILREAGEARLARLPV</sequence>
<evidence type="ECO:0000256" key="2">
    <source>
        <dbReference type="ARBA" id="ARBA00023015"/>
    </source>
</evidence>
<gene>
    <name evidence="7" type="ORF">SAMN05444002_1526</name>
</gene>
<dbReference type="PRINTS" id="PR00039">
    <property type="entry name" value="HTHLYSR"/>
</dbReference>
<evidence type="ECO:0000313" key="8">
    <source>
        <dbReference type="Proteomes" id="UP000184932"/>
    </source>
</evidence>
<evidence type="ECO:0000256" key="1">
    <source>
        <dbReference type="ARBA" id="ARBA00009437"/>
    </source>
</evidence>
<dbReference type="SUPFAM" id="SSF46785">
    <property type="entry name" value="Winged helix' DNA-binding domain"/>
    <property type="match status" value="1"/>
</dbReference>
<proteinExistence type="inferred from homology"/>
<dbReference type="AlphaFoldDB" id="A0A1N6FAZ7"/>
<protein>
    <submittedName>
        <fullName evidence="7">Transcriptional regulator, LysR family</fullName>
    </submittedName>
</protein>
<organism evidence="7 8">
    <name type="scientific">Vannielia litorea</name>
    <dbReference type="NCBI Taxonomy" id="1217970"/>
    <lineage>
        <taxon>Bacteria</taxon>
        <taxon>Pseudomonadati</taxon>
        <taxon>Pseudomonadota</taxon>
        <taxon>Alphaproteobacteria</taxon>
        <taxon>Rhodobacterales</taxon>
        <taxon>Paracoccaceae</taxon>
        <taxon>Vannielia</taxon>
    </lineage>
</organism>
<dbReference type="InterPro" id="IPR005119">
    <property type="entry name" value="LysR_subst-bd"/>
</dbReference>
<evidence type="ECO:0000256" key="4">
    <source>
        <dbReference type="ARBA" id="ARBA00023159"/>
    </source>
</evidence>
<reference evidence="8" key="1">
    <citation type="submission" date="2016-11" db="EMBL/GenBank/DDBJ databases">
        <authorList>
            <person name="Varghese N."/>
            <person name="Submissions S."/>
        </authorList>
    </citation>
    <scope>NUCLEOTIDE SEQUENCE [LARGE SCALE GENOMIC DNA]</scope>
    <source>
        <strain evidence="8">DSM 29440</strain>
    </source>
</reference>